<proteinExistence type="inferred from homology"/>
<dbReference type="PROSITE" id="PS51996">
    <property type="entry name" value="TR_MART"/>
    <property type="match status" value="1"/>
</dbReference>
<evidence type="ECO:0000256" key="7">
    <source>
        <dbReference type="ARBA" id="ARBA00022695"/>
    </source>
</evidence>
<evidence type="ECO:0000256" key="5">
    <source>
        <dbReference type="ARBA" id="ARBA00022676"/>
    </source>
</evidence>
<dbReference type="GO" id="GO:0106274">
    <property type="term" value="F:NAD+-protein-arginine ADP-ribosyltransferase activity"/>
    <property type="evidence" value="ECO:0007669"/>
    <property type="project" value="UniProtKB-EC"/>
</dbReference>
<evidence type="ECO:0000313" key="11">
    <source>
        <dbReference type="EMBL" id="CAF1630559.1"/>
    </source>
</evidence>
<evidence type="ECO:0000256" key="10">
    <source>
        <dbReference type="RuleBase" id="RU361228"/>
    </source>
</evidence>
<keyword evidence="6 10" id="KW-0808">Transferase</keyword>
<dbReference type="InterPro" id="IPR050999">
    <property type="entry name" value="ADP-ribosyltransferase_ARG"/>
</dbReference>
<evidence type="ECO:0000256" key="6">
    <source>
        <dbReference type="ARBA" id="ARBA00022679"/>
    </source>
</evidence>
<organism evidence="11 13">
    <name type="scientific">Didymodactylos carnosus</name>
    <dbReference type="NCBI Taxonomy" id="1234261"/>
    <lineage>
        <taxon>Eukaryota</taxon>
        <taxon>Metazoa</taxon>
        <taxon>Spiralia</taxon>
        <taxon>Gnathifera</taxon>
        <taxon>Rotifera</taxon>
        <taxon>Eurotatoria</taxon>
        <taxon>Bdelloidea</taxon>
        <taxon>Philodinida</taxon>
        <taxon>Philodinidae</taxon>
        <taxon>Didymodactylos</taxon>
    </lineage>
</organism>
<comment type="subcellular location">
    <subcellularLocation>
        <location evidence="1">Secreted</location>
    </subcellularLocation>
</comment>
<comment type="caution">
    <text evidence="11">The sequence shown here is derived from an EMBL/GenBank/DDBJ whole genome shotgun (WGS) entry which is preliminary data.</text>
</comment>
<feature type="non-terminal residue" evidence="11">
    <location>
        <position position="1"/>
    </location>
</feature>
<keyword evidence="10" id="KW-0521">NADP</keyword>
<feature type="non-terminal residue" evidence="11">
    <location>
        <position position="270"/>
    </location>
</feature>
<keyword evidence="7" id="KW-0548">Nucleotidyltransferase</keyword>
<evidence type="ECO:0000256" key="8">
    <source>
        <dbReference type="ARBA" id="ARBA00023026"/>
    </source>
</evidence>
<dbReference type="GO" id="GO:0090729">
    <property type="term" value="F:toxin activity"/>
    <property type="evidence" value="ECO:0007669"/>
    <property type="project" value="UniProtKB-KW"/>
</dbReference>
<dbReference type="Gene3D" id="3.90.176.10">
    <property type="entry name" value="Toxin ADP-ribosyltransferase, Chain A, domain 1"/>
    <property type="match status" value="1"/>
</dbReference>
<evidence type="ECO:0000313" key="12">
    <source>
        <dbReference type="EMBL" id="CAF4456508.1"/>
    </source>
</evidence>
<reference evidence="11" key="1">
    <citation type="submission" date="2021-02" db="EMBL/GenBank/DDBJ databases">
        <authorList>
            <person name="Nowell W R."/>
        </authorList>
    </citation>
    <scope>NUCLEOTIDE SEQUENCE</scope>
</reference>
<protein>
    <recommendedName>
        <fullName evidence="10">NAD(P)(+)--arginine ADP-ribosyltransferase</fullName>
        <ecNumber evidence="10">2.4.2.31</ecNumber>
    </recommendedName>
    <alternativeName>
        <fullName evidence="10">Mono(ADP-ribosyl)transferase</fullName>
    </alternativeName>
</protein>
<evidence type="ECO:0000256" key="3">
    <source>
        <dbReference type="ARBA" id="ARBA00022525"/>
    </source>
</evidence>
<evidence type="ECO:0000313" key="13">
    <source>
        <dbReference type="Proteomes" id="UP000677228"/>
    </source>
</evidence>
<dbReference type="Proteomes" id="UP000677228">
    <property type="component" value="Unassembled WGS sequence"/>
</dbReference>
<comment type="similarity">
    <text evidence="2 10">Belongs to the Arg-specific ADP-ribosyltransferase family.</text>
</comment>
<dbReference type="GO" id="GO:0005576">
    <property type="term" value="C:extracellular region"/>
    <property type="evidence" value="ECO:0007669"/>
    <property type="project" value="UniProtKB-SubCell"/>
</dbReference>
<gene>
    <name evidence="11" type="ORF">OVA965_LOCUS43698</name>
    <name evidence="12" type="ORF">TMI583_LOCUS46057</name>
</gene>
<dbReference type="InterPro" id="IPR000768">
    <property type="entry name" value="ART"/>
</dbReference>
<dbReference type="SUPFAM" id="SSF56399">
    <property type="entry name" value="ADP-ribosylation"/>
    <property type="match status" value="1"/>
</dbReference>
<dbReference type="PANTHER" id="PTHR10339">
    <property type="entry name" value="ADP-RIBOSYLTRANSFERASE"/>
    <property type="match status" value="1"/>
</dbReference>
<keyword evidence="4" id="KW-0800">Toxin</keyword>
<dbReference type="PANTHER" id="PTHR10339:SF25">
    <property type="entry name" value="SECRETED EXOENZYME S"/>
    <property type="match status" value="1"/>
</dbReference>
<dbReference type="Proteomes" id="UP000682733">
    <property type="component" value="Unassembled WGS sequence"/>
</dbReference>
<evidence type="ECO:0000256" key="4">
    <source>
        <dbReference type="ARBA" id="ARBA00022656"/>
    </source>
</evidence>
<dbReference type="EMBL" id="CAJOBA010084380">
    <property type="protein sequence ID" value="CAF4456508.1"/>
    <property type="molecule type" value="Genomic_DNA"/>
</dbReference>
<evidence type="ECO:0000256" key="1">
    <source>
        <dbReference type="ARBA" id="ARBA00004613"/>
    </source>
</evidence>
<dbReference type="EMBL" id="CAJNOK010058784">
    <property type="protein sequence ID" value="CAF1630559.1"/>
    <property type="molecule type" value="Genomic_DNA"/>
</dbReference>
<evidence type="ECO:0000256" key="9">
    <source>
        <dbReference type="ARBA" id="ARBA00047597"/>
    </source>
</evidence>
<comment type="catalytic activity">
    <reaction evidence="9 10">
        <text>L-arginyl-[protein] + NAD(+) = N(omega)-(ADP-D-ribosyl)-L-arginyl-[protein] + nicotinamide + H(+)</text>
        <dbReference type="Rhea" id="RHEA:19149"/>
        <dbReference type="Rhea" id="RHEA-COMP:10532"/>
        <dbReference type="Rhea" id="RHEA-COMP:15087"/>
        <dbReference type="ChEBI" id="CHEBI:15378"/>
        <dbReference type="ChEBI" id="CHEBI:17154"/>
        <dbReference type="ChEBI" id="CHEBI:29965"/>
        <dbReference type="ChEBI" id="CHEBI:57540"/>
        <dbReference type="ChEBI" id="CHEBI:142554"/>
        <dbReference type="EC" id="2.4.2.31"/>
    </reaction>
</comment>
<keyword evidence="8" id="KW-0843">Virulence</keyword>
<dbReference type="GO" id="GO:0003950">
    <property type="term" value="F:NAD+ poly-ADP-ribosyltransferase activity"/>
    <property type="evidence" value="ECO:0007669"/>
    <property type="project" value="TreeGrafter"/>
</dbReference>
<keyword evidence="3" id="KW-0964">Secreted</keyword>
<accession>A0A8S2G4X1</accession>
<dbReference type="EC" id="2.4.2.31" evidence="10"/>
<sequence>DLLPIDGYQNMPLVSLEEAVKPVFELLKDDQLGHKIQLAKRQCSNPENNLTQDESASIRLYTMEATATTNSLYYRLNDALRAVDRQKLKPWFCYLKLFLTALFKLPSVKGSVWRGVKLNLSNLYKKKRTWTWWGISSCTDSKDVLESPQFLGNHGTRTLCLIQCVNGKDIRAHSFFPNENEILLLPATQFAVKRIEDQGDDLHFVELEEIVTSHPLLMSPTKGVPSSKEPSIEAKFVAELLTTNKASENFLINMTVISNEDAELLGSSLK</sequence>
<dbReference type="GO" id="GO:0016779">
    <property type="term" value="F:nucleotidyltransferase activity"/>
    <property type="evidence" value="ECO:0007669"/>
    <property type="project" value="UniProtKB-KW"/>
</dbReference>
<evidence type="ECO:0000256" key="2">
    <source>
        <dbReference type="ARBA" id="ARBA00009558"/>
    </source>
</evidence>
<dbReference type="Pfam" id="PF01129">
    <property type="entry name" value="ART"/>
    <property type="match status" value="1"/>
</dbReference>
<keyword evidence="5 10" id="KW-0328">Glycosyltransferase</keyword>
<keyword evidence="10" id="KW-0520">NAD</keyword>
<name>A0A8S2G4X1_9BILA</name>
<dbReference type="AlphaFoldDB" id="A0A8S2G4X1"/>